<accession>A0ABY7DN49</accession>
<dbReference type="Gene3D" id="2.170.300.10">
    <property type="entry name" value="Tie2 ligand-binding domain superfamily"/>
    <property type="match status" value="1"/>
</dbReference>
<keyword evidence="1" id="KW-0472">Membrane</keyword>
<dbReference type="Proteomes" id="UP001164746">
    <property type="component" value="Chromosome 3"/>
</dbReference>
<keyword evidence="1" id="KW-1133">Transmembrane helix</keyword>
<keyword evidence="1" id="KW-0812">Transmembrane</keyword>
<protein>
    <submittedName>
        <fullName evidence="2">TIE2-like protein</fullName>
    </submittedName>
</protein>
<dbReference type="EMBL" id="CP111014">
    <property type="protein sequence ID" value="WAQ98568.1"/>
    <property type="molecule type" value="Genomic_DNA"/>
</dbReference>
<evidence type="ECO:0000313" key="2">
    <source>
        <dbReference type="EMBL" id="WAQ98568.1"/>
    </source>
</evidence>
<feature type="non-terminal residue" evidence="2">
    <location>
        <position position="1"/>
    </location>
</feature>
<gene>
    <name evidence="2" type="ORF">MAR_022941</name>
</gene>
<reference evidence="2" key="1">
    <citation type="submission" date="2022-11" db="EMBL/GenBank/DDBJ databases">
        <title>Centuries of genome instability and evolution in soft-shell clam transmissible cancer (bioRxiv).</title>
        <authorList>
            <person name="Hart S.F.M."/>
            <person name="Yonemitsu M.A."/>
            <person name="Giersch R.M."/>
            <person name="Beal B.F."/>
            <person name="Arriagada G."/>
            <person name="Davis B.W."/>
            <person name="Ostrander E.A."/>
            <person name="Goff S.P."/>
            <person name="Metzger M.J."/>
        </authorList>
    </citation>
    <scope>NUCLEOTIDE SEQUENCE</scope>
    <source>
        <strain evidence="2">MELC-2E11</strain>
        <tissue evidence="2">Siphon/mantle</tissue>
    </source>
</reference>
<organism evidence="2 3">
    <name type="scientific">Mya arenaria</name>
    <name type="common">Soft-shell clam</name>
    <dbReference type="NCBI Taxonomy" id="6604"/>
    <lineage>
        <taxon>Eukaryota</taxon>
        <taxon>Metazoa</taxon>
        <taxon>Spiralia</taxon>
        <taxon>Lophotrochozoa</taxon>
        <taxon>Mollusca</taxon>
        <taxon>Bivalvia</taxon>
        <taxon>Autobranchia</taxon>
        <taxon>Heteroconchia</taxon>
        <taxon>Euheterodonta</taxon>
        <taxon>Imparidentia</taxon>
        <taxon>Neoheterodontei</taxon>
        <taxon>Myida</taxon>
        <taxon>Myoidea</taxon>
        <taxon>Myidae</taxon>
        <taxon>Mya</taxon>
    </lineage>
</organism>
<feature type="transmembrane region" description="Helical" evidence="1">
    <location>
        <begin position="97"/>
        <end position="120"/>
    </location>
</feature>
<sequence length="126" mass="13637">MTCGFCKNGAVCDKVSGNCTRGCDRGHRGHQCKSGCDKQTFGNDCMNVCHCYECNDVDGSCGIYSCYSDWKGESCSESIHTNEKQAESSKTDAGNTAFAVVSTLLVVSVIGHIVVVTIYCRRKARK</sequence>
<evidence type="ECO:0000256" key="1">
    <source>
        <dbReference type="SAM" id="Phobius"/>
    </source>
</evidence>
<keyword evidence="3" id="KW-1185">Reference proteome</keyword>
<name>A0ABY7DN49_MYAAR</name>
<evidence type="ECO:0000313" key="3">
    <source>
        <dbReference type="Proteomes" id="UP001164746"/>
    </source>
</evidence>
<proteinExistence type="predicted"/>